<name>A0A8X6UT97_NEPPI</name>
<reference evidence="1" key="1">
    <citation type="submission" date="2020-08" db="EMBL/GenBank/DDBJ databases">
        <title>Multicomponent nature underlies the extraordinary mechanical properties of spider dragline silk.</title>
        <authorList>
            <person name="Kono N."/>
            <person name="Nakamura H."/>
            <person name="Mori M."/>
            <person name="Yoshida Y."/>
            <person name="Ohtoshi R."/>
            <person name="Malay A.D."/>
            <person name="Moran D.A.P."/>
            <person name="Tomita M."/>
            <person name="Numata K."/>
            <person name="Arakawa K."/>
        </authorList>
    </citation>
    <scope>NUCLEOTIDE SEQUENCE</scope>
</reference>
<evidence type="ECO:0000313" key="2">
    <source>
        <dbReference type="Proteomes" id="UP000887013"/>
    </source>
</evidence>
<sequence length="119" mass="13418">MIRTGSRMAYANPHTQRGDEMITRTENPTLSEPLICKMLILSHECLGDGWCYTRCDNTDSLWVLIDAFAILVTPTNEYIGCDLPVTSGAPSIKMDHVNCVGWNESAILLCRVLFHPLFW</sequence>
<keyword evidence="2" id="KW-1185">Reference proteome</keyword>
<comment type="caution">
    <text evidence="1">The sequence shown here is derived from an EMBL/GenBank/DDBJ whole genome shotgun (WGS) entry which is preliminary data.</text>
</comment>
<protein>
    <submittedName>
        <fullName evidence="1">Uncharacterized protein</fullName>
    </submittedName>
</protein>
<organism evidence="1 2">
    <name type="scientific">Nephila pilipes</name>
    <name type="common">Giant wood spider</name>
    <name type="synonym">Nephila maculata</name>
    <dbReference type="NCBI Taxonomy" id="299642"/>
    <lineage>
        <taxon>Eukaryota</taxon>
        <taxon>Metazoa</taxon>
        <taxon>Ecdysozoa</taxon>
        <taxon>Arthropoda</taxon>
        <taxon>Chelicerata</taxon>
        <taxon>Arachnida</taxon>
        <taxon>Araneae</taxon>
        <taxon>Araneomorphae</taxon>
        <taxon>Entelegynae</taxon>
        <taxon>Araneoidea</taxon>
        <taxon>Nephilidae</taxon>
        <taxon>Nephila</taxon>
    </lineage>
</organism>
<dbReference type="EMBL" id="BMAW01086093">
    <property type="protein sequence ID" value="GFU45995.1"/>
    <property type="molecule type" value="Genomic_DNA"/>
</dbReference>
<gene>
    <name evidence="1" type="ORF">NPIL_221311</name>
</gene>
<proteinExistence type="predicted"/>
<dbReference type="AlphaFoldDB" id="A0A8X6UT97"/>
<accession>A0A8X6UT97</accession>
<dbReference type="Proteomes" id="UP000887013">
    <property type="component" value="Unassembled WGS sequence"/>
</dbReference>
<evidence type="ECO:0000313" key="1">
    <source>
        <dbReference type="EMBL" id="GFU45995.1"/>
    </source>
</evidence>